<reference evidence="2" key="1">
    <citation type="submission" date="2018-04" db="EMBL/GenBank/DDBJ databases">
        <title>Genomes of the Obligate Erwinia dacicola and Facultative Enterobacter sp. OLF Endosymbionts of the Olive Fruit fly, Bactrocera oleae.</title>
        <authorList>
            <person name="Estes A.M."/>
            <person name="Hearn D.J."/>
            <person name="Agarwal S."/>
            <person name="Pierson E.A."/>
            <person name="Dunning-Hotopp J.C."/>
        </authorList>
    </citation>
    <scope>NUCLEOTIDE SEQUENCE [LARGE SCALE GENOMIC DNA]</scope>
    <source>
        <strain evidence="2">Oroville</strain>
    </source>
</reference>
<dbReference type="Gene3D" id="4.10.860.10">
    <property type="entry name" value="UVR domain"/>
    <property type="match status" value="1"/>
</dbReference>
<evidence type="ECO:0000313" key="2">
    <source>
        <dbReference type="EMBL" id="RAP71153.1"/>
    </source>
</evidence>
<proteinExistence type="predicted"/>
<organism evidence="2 3">
    <name type="scientific">Candidatus Erwinia dacicola</name>
    <dbReference type="NCBI Taxonomy" id="252393"/>
    <lineage>
        <taxon>Bacteria</taxon>
        <taxon>Pseudomonadati</taxon>
        <taxon>Pseudomonadota</taxon>
        <taxon>Gammaproteobacteria</taxon>
        <taxon>Enterobacterales</taxon>
        <taxon>Erwiniaceae</taxon>
        <taxon>Erwinia</taxon>
    </lineage>
</organism>
<gene>
    <name evidence="2" type="ORF">ACZ87_02033</name>
</gene>
<keyword evidence="1" id="KW-0175">Coiled coil</keyword>
<keyword evidence="3" id="KW-1185">Reference proteome</keyword>
<dbReference type="AlphaFoldDB" id="A0A328TP22"/>
<protein>
    <submittedName>
        <fullName evidence="2">Uncharacterized protein</fullName>
    </submittedName>
</protein>
<name>A0A328TP22_9GAMM</name>
<evidence type="ECO:0000313" key="3">
    <source>
        <dbReference type="Proteomes" id="UP000244334"/>
    </source>
</evidence>
<evidence type="ECO:0000256" key="1">
    <source>
        <dbReference type="SAM" id="Coils"/>
    </source>
</evidence>
<dbReference type="Proteomes" id="UP000244334">
    <property type="component" value="Unassembled WGS sequence"/>
</dbReference>
<feature type="coiled-coil region" evidence="1">
    <location>
        <begin position="2"/>
        <end position="55"/>
    </location>
</feature>
<sequence>MKEQVKVEIKELSDKLDGLNHKEPRLLASGESEKLGELLKEKDKMEAEIERLRGVRAKNLSKEAQQLLFMVRRLNRLF</sequence>
<dbReference type="EMBL" id="LJAM02000192">
    <property type="protein sequence ID" value="RAP71153.1"/>
    <property type="molecule type" value="Genomic_DNA"/>
</dbReference>
<comment type="caution">
    <text evidence="2">The sequence shown here is derived from an EMBL/GenBank/DDBJ whole genome shotgun (WGS) entry which is preliminary data.</text>
</comment>
<accession>A0A328TP22</accession>